<dbReference type="GeneID" id="57145697"/>
<dbReference type="RefSeq" id="WP_141378242.1">
    <property type="nucleotide sequence ID" value="NZ_BJML01000012.1"/>
</dbReference>
<dbReference type="InterPro" id="IPR016181">
    <property type="entry name" value="Acyl_CoA_acyltransferase"/>
</dbReference>
<dbReference type="AlphaFoldDB" id="A0A4Y3QPJ2"/>
<gene>
    <name evidence="2" type="ORF">MTE01_30170</name>
</gene>
<dbReference type="SUPFAM" id="SSF55729">
    <property type="entry name" value="Acyl-CoA N-acyltransferases (Nat)"/>
    <property type="match status" value="1"/>
</dbReference>
<evidence type="ECO:0000313" key="2">
    <source>
        <dbReference type="EMBL" id="GEB47072.1"/>
    </source>
</evidence>
<evidence type="ECO:0000313" key="3">
    <source>
        <dbReference type="Proteomes" id="UP000319525"/>
    </source>
</evidence>
<dbReference type="InterPro" id="IPR000182">
    <property type="entry name" value="GNAT_dom"/>
</dbReference>
<sequence>MDIRLRPSVPDDIEWLVELRAEVLRTDLERLGRYDEHRVRARMRAGFRPDFTRVIVVDGADAGSLTVRPDGASRWLEHFYLASALQGRGVGGLVLSRVLAEPWDGPTRLNVLQGSPARRLYERAGFELDSEDEIDVYMVQRPPRA</sequence>
<dbReference type="OrthoDB" id="3190820at2"/>
<dbReference type="PROSITE" id="PS51186">
    <property type="entry name" value="GNAT"/>
    <property type="match status" value="1"/>
</dbReference>
<dbReference type="EMBL" id="BJML01000012">
    <property type="protein sequence ID" value="GEB47072.1"/>
    <property type="molecule type" value="Genomic_DNA"/>
</dbReference>
<comment type="caution">
    <text evidence="2">The sequence shown here is derived from an EMBL/GenBank/DDBJ whole genome shotgun (WGS) entry which is preliminary data.</text>
</comment>
<feature type="domain" description="N-acetyltransferase" evidence="1">
    <location>
        <begin position="3"/>
        <end position="143"/>
    </location>
</feature>
<dbReference type="Proteomes" id="UP000319525">
    <property type="component" value="Unassembled WGS sequence"/>
</dbReference>
<evidence type="ECO:0000259" key="1">
    <source>
        <dbReference type="PROSITE" id="PS51186"/>
    </source>
</evidence>
<accession>A0A4Y3QPJ2</accession>
<organism evidence="2 3">
    <name type="scientific">Microbacterium testaceum</name>
    <name type="common">Aureobacterium testaceum</name>
    <name type="synonym">Brevibacterium testaceum</name>
    <dbReference type="NCBI Taxonomy" id="2033"/>
    <lineage>
        <taxon>Bacteria</taxon>
        <taxon>Bacillati</taxon>
        <taxon>Actinomycetota</taxon>
        <taxon>Actinomycetes</taxon>
        <taxon>Micrococcales</taxon>
        <taxon>Microbacteriaceae</taxon>
        <taxon>Microbacterium</taxon>
    </lineage>
</organism>
<keyword evidence="2" id="KW-0808">Transferase</keyword>
<reference evidence="2 3" key="1">
    <citation type="submission" date="2019-06" db="EMBL/GenBank/DDBJ databases">
        <title>Whole genome shotgun sequence of Microbacterium testaceum NBRC 12675.</title>
        <authorList>
            <person name="Hosoyama A."/>
            <person name="Uohara A."/>
            <person name="Ohji S."/>
            <person name="Ichikawa N."/>
        </authorList>
    </citation>
    <scope>NUCLEOTIDE SEQUENCE [LARGE SCALE GENOMIC DNA]</scope>
    <source>
        <strain evidence="2 3">NBRC 12675</strain>
    </source>
</reference>
<dbReference type="GO" id="GO:0016747">
    <property type="term" value="F:acyltransferase activity, transferring groups other than amino-acyl groups"/>
    <property type="evidence" value="ECO:0007669"/>
    <property type="project" value="InterPro"/>
</dbReference>
<protein>
    <submittedName>
        <fullName evidence="2">N-acetyltransferase</fullName>
    </submittedName>
</protein>
<name>A0A4Y3QPJ2_MICTE</name>
<dbReference type="Gene3D" id="3.40.630.30">
    <property type="match status" value="1"/>
</dbReference>
<dbReference type="Pfam" id="PF13508">
    <property type="entry name" value="Acetyltransf_7"/>
    <property type="match status" value="1"/>
</dbReference>
<proteinExistence type="predicted"/>